<reference evidence="2 3" key="1">
    <citation type="submission" date="2021-03" db="EMBL/GenBank/DDBJ databases">
        <title>Sequencing the genomes of 1000 actinobacteria strains.</title>
        <authorList>
            <person name="Klenk H.-P."/>
        </authorList>
    </citation>
    <scope>NUCLEOTIDE SEQUENCE [LARGE SCALE GENOMIC DNA]</scope>
    <source>
        <strain evidence="2 3">DSM 45516</strain>
    </source>
</reference>
<keyword evidence="3" id="KW-1185">Reference proteome</keyword>
<dbReference type="Proteomes" id="UP001519325">
    <property type="component" value="Unassembled WGS sequence"/>
</dbReference>
<evidence type="ECO:0000256" key="1">
    <source>
        <dbReference type="SAM" id="MobiDB-lite"/>
    </source>
</evidence>
<dbReference type="EMBL" id="JAGGMR010000001">
    <property type="protein sequence ID" value="MBP2191503.1"/>
    <property type="molecule type" value="Genomic_DNA"/>
</dbReference>
<evidence type="ECO:0000313" key="3">
    <source>
        <dbReference type="Proteomes" id="UP001519325"/>
    </source>
</evidence>
<evidence type="ECO:0000313" key="2">
    <source>
        <dbReference type="EMBL" id="MBP2191503.1"/>
    </source>
</evidence>
<comment type="caution">
    <text evidence="2">The sequence shown here is derived from an EMBL/GenBank/DDBJ whole genome shotgun (WGS) entry which is preliminary data.</text>
</comment>
<protein>
    <submittedName>
        <fullName evidence="2">Uncharacterized protein</fullName>
    </submittedName>
</protein>
<sequence length="29" mass="3280">MSVGKAMTLMKTPPNVSLRQWEGHTNDYS</sequence>
<feature type="region of interest" description="Disordered" evidence="1">
    <location>
        <begin position="1"/>
        <end position="29"/>
    </location>
</feature>
<organism evidence="2 3">
    <name type="scientific">Nocardia goodfellowii</name>
    <dbReference type="NCBI Taxonomy" id="882446"/>
    <lineage>
        <taxon>Bacteria</taxon>
        <taxon>Bacillati</taxon>
        <taxon>Actinomycetota</taxon>
        <taxon>Actinomycetes</taxon>
        <taxon>Mycobacteriales</taxon>
        <taxon>Nocardiaceae</taxon>
        <taxon>Nocardia</taxon>
    </lineage>
</organism>
<proteinExistence type="predicted"/>
<gene>
    <name evidence="2" type="ORF">BJ987_004404</name>
</gene>
<accession>A0ABS4QIU3</accession>
<name>A0ABS4QIU3_9NOCA</name>